<dbReference type="GO" id="GO:0006412">
    <property type="term" value="P:translation"/>
    <property type="evidence" value="ECO:0007669"/>
    <property type="project" value="InterPro"/>
</dbReference>
<proteinExistence type="inferred from homology"/>
<name>A0A9Q0HC13_9MAGN</name>
<dbReference type="InterPro" id="IPR001787">
    <property type="entry name" value="Ribosomal_bL21"/>
</dbReference>
<dbReference type="Pfam" id="PF00829">
    <property type="entry name" value="Ribosomal_L21p"/>
    <property type="match status" value="1"/>
</dbReference>
<dbReference type="InterPro" id="IPR036164">
    <property type="entry name" value="bL21-like_sf"/>
</dbReference>
<protein>
    <recommendedName>
        <fullName evidence="6">Ribosomal protein L21</fullName>
    </recommendedName>
</protein>
<comment type="similarity">
    <text evidence="1">Belongs to the bacterial ribosomal protein bL21 family.</text>
</comment>
<dbReference type="GO" id="GO:0005840">
    <property type="term" value="C:ribosome"/>
    <property type="evidence" value="ECO:0007669"/>
    <property type="project" value="UniProtKB-KW"/>
</dbReference>
<dbReference type="GO" id="GO:0003735">
    <property type="term" value="F:structural constituent of ribosome"/>
    <property type="evidence" value="ECO:0007669"/>
    <property type="project" value="InterPro"/>
</dbReference>
<evidence type="ECO:0000256" key="3">
    <source>
        <dbReference type="ARBA" id="ARBA00023274"/>
    </source>
</evidence>
<dbReference type="GO" id="GO:0003723">
    <property type="term" value="F:RNA binding"/>
    <property type="evidence" value="ECO:0007669"/>
    <property type="project" value="InterPro"/>
</dbReference>
<evidence type="ECO:0000256" key="1">
    <source>
        <dbReference type="ARBA" id="ARBA00008563"/>
    </source>
</evidence>
<evidence type="ECO:0000313" key="5">
    <source>
        <dbReference type="Proteomes" id="UP001141806"/>
    </source>
</evidence>
<dbReference type="NCBIfam" id="TIGR00061">
    <property type="entry name" value="L21"/>
    <property type="match status" value="1"/>
</dbReference>
<organism evidence="4 5">
    <name type="scientific">Protea cynaroides</name>
    <dbReference type="NCBI Taxonomy" id="273540"/>
    <lineage>
        <taxon>Eukaryota</taxon>
        <taxon>Viridiplantae</taxon>
        <taxon>Streptophyta</taxon>
        <taxon>Embryophyta</taxon>
        <taxon>Tracheophyta</taxon>
        <taxon>Spermatophyta</taxon>
        <taxon>Magnoliopsida</taxon>
        <taxon>Proteales</taxon>
        <taxon>Proteaceae</taxon>
        <taxon>Protea</taxon>
    </lineage>
</organism>
<dbReference type="GO" id="GO:0005737">
    <property type="term" value="C:cytoplasm"/>
    <property type="evidence" value="ECO:0007669"/>
    <property type="project" value="UniProtKB-ARBA"/>
</dbReference>
<sequence length="142" mass="15837">MASARFGFSSWTPTAGKILKRYFPTKPVSAPSLVPPFFHPTDSSPPLLCLLLGYCCSHVGSRQYIIHSGRFIYTQRLKGANVNDKIILNKVLLVGTKTTAYIGKPVVPNAAVHAVVEEQLLDDKVIVFKYKRKKNYLRNMLG</sequence>
<keyword evidence="3" id="KW-0687">Ribonucleoprotein</keyword>
<dbReference type="EMBL" id="JAMYWD010000008">
    <property type="protein sequence ID" value="KAJ4963045.1"/>
    <property type="molecule type" value="Genomic_DNA"/>
</dbReference>
<dbReference type="Proteomes" id="UP001141806">
    <property type="component" value="Unassembled WGS sequence"/>
</dbReference>
<evidence type="ECO:0000313" key="4">
    <source>
        <dbReference type="EMBL" id="KAJ4963045.1"/>
    </source>
</evidence>
<evidence type="ECO:0008006" key="6">
    <source>
        <dbReference type="Google" id="ProtNLM"/>
    </source>
</evidence>
<keyword evidence="5" id="KW-1185">Reference proteome</keyword>
<dbReference type="OrthoDB" id="5994at2759"/>
<accession>A0A9Q0HC13</accession>
<dbReference type="InterPro" id="IPR028909">
    <property type="entry name" value="bL21-like"/>
</dbReference>
<dbReference type="PANTHER" id="PTHR21349:SF8">
    <property type="entry name" value="LARGE RIBOSOMAL SUBUNIT PROTEIN BL21C"/>
    <property type="match status" value="1"/>
</dbReference>
<comment type="caution">
    <text evidence="4">The sequence shown here is derived from an EMBL/GenBank/DDBJ whole genome shotgun (WGS) entry which is preliminary data.</text>
</comment>
<dbReference type="SUPFAM" id="SSF141091">
    <property type="entry name" value="L21p-like"/>
    <property type="match status" value="1"/>
</dbReference>
<dbReference type="PANTHER" id="PTHR21349">
    <property type="entry name" value="50S RIBOSOMAL PROTEIN L21"/>
    <property type="match status" value="1"/>
</dbReference>
<reference evidence="4" key="1">
    <citation type="journal article" date="2023" name="Plant J.">
        <title>The genome of the king protea, Protea cynaroides.</title>
        <authorList>
            <person name="Chang J."/>
            <person name="Duong T.A."/>
            <person name="Schoeman C."/>
            <person name="Ma X."/>
            <person name="Roodt D."/>
            <person name="Barker N."/>
            <person name="Li Z."/>
            <person name="Van de Peer Y."/>
            <person name="Mizrachi E."/>
        </authorList>
    </citation>
    <scope>NUCLEOTIDE SEQUENCE</scope>
    <source>
        <tissue evidence="4">Young leaves</tissue>
    </source>
</reference>
<dbReference type="GO" id="GO:1990904">
    <property type="term" value="C:ribonucleoprotein complex"/>
    <property type="evidence" value="ECO:0007669"/>
    <property type="project" value="UniProtKB-KW"/>
</dbReference>
<evidence type="ECO:0000256" key="2">
    <source>
        <dbReference type="ARBA" id="ARBA00022980"/>
    </source>
</evidence>
<keyword evidence="2" id="KW-0689">Ribosomal protein</keyword>
<dbReference type="AlphaFoldDB" id="A0A9Q0HC13"/>
<gene>
    <name evidence="4" type="ORF">NE237_022984</name>
</gene>